<organism evidence="3 4">
    <name type="scientific">Lentzea albida</name>
    <dbReference type="NCBI Taxonomy" id="65499"/>
    <lineage>
        <taxon>Bacteria</taxon>
        <taxon>Bacillati</taxon>
        <taxon>Actinomycetota</taxon>
        <taxon>Actinomycetes</taxon>
        <taxon>Pseudonocardiales</taxon>
        <taxon>Pseudonocardiaceae</taxon>
        <taxon>Lentzea</taxon>
    </lineage>
</organism>
<dbReference type="Proteomes" id="UP000199503">
    <property type="component" value="Unassembled WGS sequence"/>
</dbReference>
<dbReference type="SUPFAM" id="SSF56349">
    <property type="entry name" value="DNA breaking-rejoining enzymes"/>
    <property type="match status" value="1"/>
</dbReference>
<evidence type="ECO:0000256" key="1">
    <source>
        <dbReference type="ARBA" id="ARBA00023172"/>
    </source>
</evidence>
<evidence type="ECO:0000259" key="2">
    <source>
        <dbReference type="PROSITE" id="PS51898"/>
    </source>
</evidence>
<dbReference type="InterPro" id="IPR011010">
    <property type="entry name" value="DNA_brk_join_enz"/>
</dbReference>
<keyword evidence="4" id="KW-1185">Reference proteome</keyword>
<reference evidence="4" key="1">
    <citation type="submission" date="2016-10" db="EMBL/GenBank/DDBJ databases">
        <authorList>
            <person name="Varghese N."/>
            <person name="Submissions S."/>
        </authorList>
    </citation>
    <scope>NUCLEOTIDE SEQUENCE [LARGE SCALE GENOMIC DNA]</scope>
    <source>
        <strain evidence="4">DSM 44437</strain>
    </source>
</reference>
<name>A0A1H9VDJ6_9PSEU</name>
<feature type="domain" description="Tyr recombinase" evidence="2">
    <location>
        <begin position="1"/>
        <end position="84"/>
    </location>
</feature>
<dbReference type="EMBL" id="FOFV01000018">
    <property type="protein sequence ID" value="SES19363.1"/>
    <property type="molecule type" value="Genomic_DNA"/>
</dbReference>
<dbReference type="InterPro" id="IPR002104">
    <property type="entry name" value="Integrase_catalytic"/>
</dbReference>
<dbReference type="Gene3D" id="1.10.443.10">
    <property type="entry name" value="Intergrase catalytic core"/>
    <property type="match status" value="1"/>
</dbReference>
<protein>
    <submittedName>
        <fullName evidence="3">Phage integrase family protein</fullName>
    </submittedName>
</protein>
<dbReference type="PROSITE" id="PS51898">
    <property type="entry name" value="TYR_RECOMBINASE"/>
    <property type="match status" value="1"/>
</dbReference>
<dbReference type="Pfam" id="PF00589">
    <property type="entry name" value="Phage_integrase"/>
    <property type="match status" value="1"/>
</dbReference>
<dbReference type="GO" id="GO:0015074">
    <property type="term" value="P:DNA integration"/>
    <property type="evidence" value="ECO:0007669"/>
    <property type="project" value="InterPro"/>
</dbReference>
<gene>
    <name evidence="3" type="ORF">SAMN04488000_1186</name>
</gene>
<evidence type="ECO:0000313" key="4">
    <source>
        <dbReference type="Proteomes" id="UP000199503"/>
    </source>
</evidence>
<proteinExistence type="predicted"/>
<accession>A0A1H9VDJ6</accession>
<dbReference type="InterPro" id="IPR013762">
    <property type="entry name" value="Integrase-like_cat_sf"/>
</dbReference>
<keyword evidence="1" id="KW-0233">DNA recombination</keyword>
<dbReference type="STRING" id="65499.SAMN04488000_1186"/>
<dbReference type="AlphaFoldDB" id="A0A1H9VDJ6"/>
<sequence length="95" mass="10556">MFTRRGGQPHRPEYVLHQFHKLTEQAGLPRIRVHDLCHFAATTMLSSQVPLAMASKTLRHSTLSTTTEIYGHLLRHVTLDAVKAIETALNEAGAA</sequence>
<dbReference type="GO" id="GO:0003677">
    <property type="term" value="F:DNA binding"/>
    <property type="evidence" value="ECO:0007669"/>
    <property type="project" value="InterPro"/>
</dbReference>
<evidence type="ECO:0000313" key="3">
    <source>
        <dbReference type="EMBL" id="SES19363.1"/>
    </source>
</evidence>
<dbReference type="GO" id="GO:0006310">
    <property type="term" value="P:DNA recombination"/>
    <property type="evidence" value="ECO:0007669"/>
    <property type="project" value="UniProtKB-KW"/>
</dbReference>